<accession>A0A0M3JF46</accession>
<dbReference type="Gene3D" id="2.40.100.10">
    <property type="entry name" value="Cyclophilin-like"/>
    <property type="match status" value="1"/>
</dbReference>
<feature type="domain" description="PPIase cyclophilin-type" evidence="1">
    <location>
        <begin position="24"/>
        <end position="68"/>
    </location>
</feature>
<dbReference type="InterPro" id="IPR002130">
    <property type="entry name" value="Cyclophilin-type_PPIase_dom"/>
</dbReference>
<evidence type="ECO:0000259" key="1">
    <source>
        <dbReference type="PROSITE" id="PS50072"/>
    </source>
</evidence>
<dbReference type="Pfam" id="PF00160">
    <property type="entry name" value="Pro_isomerase"/>
    <property type="match status" value="1"/>
</dbReference>
<name>A0A0M3JF46_ANISI</name>
<evidence type="ECO:0000313" key="2">
    <source>
        <dbReference type="WBParaSite" id="ASIM_0000624601-mRNA-1"/>
    </source>
</evidence>
<sequence length="68" mass="7949">LDVETVRYSRVTKSGYVRIVTNFGAINLELYCKQAPRACENFITHCKNGYYNGTKFHRVIRHFMVSEC</sequence>
<dbReference type="SUPFAM" id="SSF50891">
    <property type="entry name" value="Cyclophilin-like"/>
    <property type="match status" value="1"/>
</dbReference>
<dbReference type="InterPro" id="IPR044666">
    <property type="entry name" value="Cyclophilin_A-like"/>
</dbReference>
<dbReference type="AlphaFoldDB" id="A0A0M3JF46"/>
<dbReference type="GO" id="GO:0003755">
    <property type="term" value="F:peptidyl-prolyl cis-trans isomerase activity"/>
    <property type="evidence" value="ECO:0007669"/>
    <property type="project" value="InterPro"/>
</dbReference>
<dbReference type="PANTHER" id="PTHR45625:SF1">
    <property type="entry name" value="RING-TYPE E3 UBIQUITIN-PROTEIN LIGASE PPIL2"/>
    <property type="match status" value="1"/>
</dbReference>
<dbReference type="GO" id="GO:0000209">
    <property type="term" value="P:protein polyubiquitination"/>
    <property type="evidence" value="ECO:0007669"/>
    <property type="project" value="TreeGrafter"/>
</dbReference>
<dbReference type="GO" id="GO:0061630">
    <property type="term" value="F:ubiquitin protein ligase activity"/>
    <property type="evidence" value="ECO:0007669"/>
    <property type="project" value="TreeGrafter"/>
</dbReference>
<protein>
    <submittedName>
        <fullName evidence="2">Peptidyl-prolyl cis-trans isomerase 4 (inferred by orthology to a C. elegans protein)</fullName>
    </submittedName>
</protein>
<dbReference type="InterPro" id="IPR029000">
    <property type="entry name" value="Cyclophilin-like_dom_sf"/>
</dbReference>
<dbReference type="WBParaSite" id="ASIM_0000624601-mRNA-1">
    <property type="protein sequence ID" value="ASIM_0000624601-mRNA-1"/>
    <property type="gene ID" value="ASIM_0000624601"/>
</dbReference>
<dbReference type="PROSITE" id="PS50072">
    <property type="entry name" value="CSA_PPIASE_2"/>
    <property type="match status" value="1"/>
</dbReference>
<organism evidence="2">
    <name type="scientific">Anisakis simplex</name>
    <name type="common">Herring worm</name>
    <dbReference type="NCBI Taxonomy" id="6269"/>
    <lineage>
        <taxon>Eukaryota</taxon>
        <taxon>Metazoa</taxon>
        <taxon>Ecdysozoa</taxon>
        <taxon>Nematoda</taxon>
        <taxon>Chromadorea</taxon>
        <taxon>Rhabditida</taxon>
        <taxon>Spirurina</taxon>
        <taxon>Ascaridomorpha</taxon>
        <taxon>Ascaridoidea</taxon>
        <taxon>Anisakidae</taxon>
        <taxon>Anisakis</taxon>
        <taxon>Anisakis simplex complex</taxon>
    </lineage>
</organism>
<dbReference type="GO" id="GO:0071013">
    <property type="term" value="C:catalytic step 2 spliceosome"/>
    <property type="evidence" value="ECO:0007669"/>
    <property type="project" value="TreeGrafter"/>
</dbReference>
<dbReference type="PANTHER" id="PTHR45625">
    <property type="entry name" value="PEPTIDYL-PROLYL CIS-TRANS ISOMERASE-RELATED"/>
    <property type="match status" value="1"/>
</dbReference>
<reference evidence="2" key="1">
    <citation type="submission" date="2017-02" db="UniProtKB">
        <authorList>
            <consortium name="WormBaseParasite"/>
        </authorList>
    </citation>
    <scope>IDENTIFICATION</scope>
</reference>
<proteinExistence type="predicted"/>